<sequence length="419" mass="46494">MNDMSSMNRERKKKELKRQVISTGGGNAAVKEEAASREERPVKRKRRRILWILLLLAVAGGLGYGAYFYMNERVYTQFVAVWEIPVEEGGTAKYESFGTNVLKYTRDGMSYINAKGETVWMTSYEMKNPAVCVNGDYAVVADLQGNSIYICDLTGVLGQASTVLPVIRAVVSQTGVAAAILEDSASSYIQYYNRDGSPIDLTVKAALSGDGFPLDIALSPDGSQTIASYMYVEGGELKNRIVFYDFSEIGQNQKHLVGGFDSEFEDSIAARVIYPDETHACAFTERGISFFSSRNQAAVELISQTQTDETIESIFYSNRYVGMIVRTSGGENPYRMEMYETDGSQVFTCEFDFQYKHVDISGDMVILYNEEACQIYSTGGSLRYSGELGMEIEKITQGRSAGTVIVTGPQMMREIRLQG</sequence>
<dbReference type="Pfam" id="PF18975">
    <property type="entry name" value="DUF5711"/>
    <property type="match status" value="1"/>
</dbReference>
<comment type="caution">
    <text evidence="3">The sequence shown here is derived from an EMBL/GenBank/DDBJ whole genome shotgun (WGS) entry which is preliminary data.</text>
</comment>
<name>A0A9D1W4E0_9FIRM</name>
<proteinExistence type="predicted"/>
<dbReference type="Proteomes" id="UP000886780">
    <property type="component" value="Unassembled WGS sequence"/>
</dbReference>
<keyword evidence="2" id="KW-0472">Membrane</keyword>
<gene>
    <name evidence="3" type="ORF">IAA28_04735</name>
</gene>
<reference evidence="3" key="2">
    <citation type="submission" date="2021-04" db="EMBL/GenBank/DDBJ databases">
        <authorList>
            <person name="Gilroy R."/>
        </authorList>
    </citation>
    <scope>NUCLEOTIDE SEQUENCE</scope>
    <source>
        <strain evidence="3">ChiGjej4B4-12881</strain>
    </source>
</reference>
<evidence type="ECO:0000256" key="1">
    <source>
        <dbReference type="SAM" id="MobiDB-lite"/>
    </source>
</evidence>
<protein>
    <submittedName>
        <fullName evidence="3">Uncharacterized protein</fullName>
    </submittedName>
</protein>
<evidence type="ECO:0000313" key="4">
    <source>
        <dbReference type="Proteomes" id="UP000886780"/>
    </source>
</evidence>
<evidence type="ECO:0000256" key="2">
    <source>
        <dbReference type="SAM" id="Phobius"/>
    </source>
</evidence>
<keyword evidence="2" id="KW-0812">Transmembrane</keyword>
<reference evidence="3" key="1">
    <citation type="journal article" date="2021" name="PeerJ">
        <title>Extensive microbial diversity within the chicken gut microbiome revealed by metagenomics and culture.</title>
        <authorList>
            <person name="Gilroy R."/>
            <person name="Ravi A."/>
            <person name="Getino M."/>
            <person name="Pursley I."/>
            <person name="Horton D.L."/>
            <person name="Alikhan N.F."/>
            <person name="Baker D."/>
            <person name="Gharbi K."/>
            <person name="Hall N."/>
            <person name="Watson M."/>
            <person name="Adriaenssens E.M."/>
            <person name="Foster-Nyarko E."/>
            <person name="Jarju S."/>
            <person name="Secka A."/>
            <person name="Antonio M."/>
            <person name="Oren A."/>
            <person name="Chaudhuri R.R."/>
            <person name="La Ragione R."/>
            <person name="Hildebrand F."/>
            <person name="Pallen M.J."/>
        </authorList>
    </citation>
    <scope>NUCLEOTIDE SEQUENCE</scope>
    <source>
        <strain evidence="3">ChiGjej4B4-12881</strain>
    </source>
</reference>
<dbReference type="InterPro" id="IPR043765">
    <property type="entry name" value="DUF5711"/>
</dbReference>
<evidence type="ECO:0000313" key="3">
    <source>
        <dbReference type="EMBL" id="HIX52092.1"/>
    </source>
</evidence>
<feature type="region of interest" description="Disordered" evidence="1">
    <location>
        <begin position="1"/>
        <end position="38"/>
    </location>
</feature>
<dbReference type="EMBL" id="DXEU01000081">
    <property type="protein sequence ID" value="HIX52092.1"/>
    <property type="molecule type" value="Genomic_DNA"/>
</dbReference>
<dbReference type="SUPFAM" id="SSF75011">
    <property type="entry name" value="3-carboxy-cis,cis-mucoante lactonizing enzyme"/>
    <property type="match status" value="1"/>
</dbReference>
<feature type="transmembrane region" description="Helical" evidence="2">
    <location>
        <begin position="49"/>
        <end position="70"/>
    </location>
</feature>
<organism evidence="3 4">
    <name type="scientific">Candidatus Lachnoclostridium stercoripullorum</name>
    <dbReference type="NCBI Taxonomy" id="2838635"/>
    <lineage>
        <taxon>Bacteria</taxon>
        <taxon>Bacillati</taxon>
        <taxon>Bacillota</taxon>
        <taxon>Clostridia</taxon>
        <taxon>Lachnospirales</taxon>
        <taxon>Lachnospiraceae</taxon>
    </lineage>
</organism>
<accession>A0A9D1W4E0</accession>
<dbReference type="AlphaFoldDB" id="A0A9D1W4E0"/>
<keyword evidence="2" id="KW-1133">Transmembrane helix</keyword>